<dbReference type="Proteomes" id="UP001500151">
    <property type="component" value="Unassembled WGS sequence"/>
</dbReference>
<dbReference type="EMBL" id="BAAASJ010000118">
    <property type="protein sequence ID" value="GAA2659539.1"/>
    <property type="molecule type" value="Genomic_DNA"/>
</dbReference>
<dbReference type="RefSeq" id="WP_344395925.1">
    <property type="nucleotide sequence ID" value="NZ_BAAASJ010000118.1"/>
</dbReference>
<proteinExistence type="predicted"/>
<reference evidence="2" key="1">
    <citation type="journal article" date="2019" name="Int. J. Syst. Evol. Microbiol.">
        <title>The Global Catalogue of Microorganisms (GCM) 10K type strain sequencing project: providing services to taxonomists for standard genome sequencing and annotation.</title>
        <authorList>
            <consortium name="The Broad Institute Genomics Platform"/>
            <consortium name="The Broad Institute Genome Sequencing Center for Infectious Disease"/>
            <person name="Wu L."/>
            <person name="Ma J."/>
        </authorList>
    </citation>
    <scope>NUCLEOTIDE SEQUENCE [LARGE SCALE GENOMIC DNA]</scope>
    <source>
        <strain evidence="2">JCM 4524</strain>
    </source>
</reference>
<evidence type="ECO:0000313" key="1">
    <source>
        <dbReference type="EMBL" id="GAA2659539.1"/>
    </source>
</evidence>
<sequence length="199" mass="22632">MRRLVTRLVGEFQAEKEMRRFIDRLTAELRAGGRQLTIPTDPDELFAALIEVLSEIRGRKVVLLKEEFPHRTATGLWLDLPDEDLILVDQRATALHQLAILFHEIWHMIKGDCGHHIAGATVAARMLDQRADLRHLQPTVLRVAARSVFDEQVEQDAETFALKAVTHFRVWLEGKPENTDRTHIAGRIGASLGSRRPQV</sequence>
<protein>
    <recommendedName>
        <fullName evidence="3">Toxin-antitoxin system, toxin component</fullName>
    </recommendedName>
</protein>
<name>A0ABP6E9A0_9ACTN</name>
<organism evidence="1 2">
    <name type="scientific">Streptomyces vastus</name>
    <dbReference type="NCBI Taxonomy" id="285451"/>
    <lineage>
        <taxon>Bacteria</taxon>
        <taxon>Bacillati</taxon>
        <taxon>Actinomycetota</taxon>
        <taxon>Actinomycetes</taxon>
        <taxon>Kitasatosporales</taxon>
        <taxon>Streptomycetaceae</taxon>
        <taxon>Streptomyces</taxon>
    </lineage>
</organism>
<gene>
    <name evidence="1" type="ORF">GCM10010307_76120</name>
</gene>
<keyword evidence="2" id="KW-1185">Reference proteome</keyword>
<evidence type="ECO:0008006" key="3">
    <source>
        <dbReference type="Google" id="ProtNLM"/>
    </source>
</evidence>
<comment type="caution">
    <text evidence="1">The sequence shown here is derived from an EMBL/GenBank/DDBJ whole genome shotgun (WGS) entry which is preliminary data.</text>
</comment>
<accession>A0ABP6E9A0</accession>
<evidence type="ECO:0000313" key="2">
    <source>
        <dbReference type="Proteomes" id="UP001500151"/>
    </source>
</evidence>